<dbReference type="AlphaFoldDB" id="A0A8I2Z392"/>
<dbReference type="EMBL" id="JAEMWZ010000668">
    <property type="protein sequence ID" value="KAG7108595.1"/>
    <property type="molecule type" value="Genomic_DNA"/>
</dbReference>
<feature type="compositionally biased region" description="Basic and acidic residues" evidence="1">
    <location>
        <begin position="9"/>
        <end position="30"/>
    </location>
</feature>
<dbReference type="GO" id="GO:0000502">
    <property type="term" value="C:proteasome complex"/>
    <property type="evidence" value="ECO:0007669"/>
    <property type="project" value="UniProtKB-KW"/>
</dbReference>
<organism evidence="2 3">
    <name type="scientific">Verticillium longisporum</name>
    <name type="common">Verticillium dahliae var. longisporum</name>
    <dbReference type="NCBI Taxonomy" id="100787"/>
    <lineage>
        <taxon>Eukaryota</taxon>
        <taxon>Fungi</taxon>
        <taxon>Dikarya</taxon>
        <taxon>Ascomycota</taxon>
        <taxon>Pezizomycotina</taxon>
        <taxon>Sordariomycetes</taxon>
        <taxon>Hypocreomycetidae</taxon>
        <taxon>Glomerellales</taxon>
        <taxon>Plectosphaerellaceae</taxon>
        <taxon>Verticillium</taxon>
    </lineage>
</organism>
<feature type="compositionally biased region" description="Acidic residues" evidence="1">
    <location>
        <begin position="36"/>
        <end position="56"/>
    </location>
</feature>
<proteinExistence type="predicted"/>
<feature type="compositionally biased region" description="Basic and acidic residues" evidence="1">
    <location>
        <begin position="82"/>
        <end position="101"/>
    </location>
</feature>
<name>A0A8I2Z392_VERLO</name>
<evidence type="ECO:0000256" key="1">
    <source>
        <dbReference type="SAM" id="MobiDB-lite"/>
    </source>
</evidence>
<gene>
    <name evidence="2" type="ORF">HYQ45_018054</name>
</gene>
<reference evidence="2" key="1">
    <citation type="journal article" date="2021" name="Mol. Plant Pathol.">
        <title>A 20-kb lineage-specific genomic region tames virulence in pathogenic amphidiploid Verticillium longisporum.</title>
        <authorList>
            <person name="Harting R."/>
            <person name="Starke J."/>
            <person name="Kusch H."/>
            <person name="Poggeler S."/>
            <person name="Maurus I."/>
            <person name="Schluter R."/>
            <person name="Landesfeind M."/>
            <person name="Bulla I."/>
            <person name="Nowrousian M."/>
            <person name="de Jonge R."/>
            <person name="Stahlhut G."/>
            <person name="Hoff K.J."/>
            <person name="Asshauer K.P."/>
            <person name="Thurmer A."/>
            <person name="Stanke M."/>
            <person name="Daniel R."/>
            <person name="Morgenstern B."/>
            <person name="Thomma B.P.H.J."/>
            <person name="Kronstad J.W."/>
            <person name="Braus-Stromeyer S.A."/>
            <person name="Braus G.H."/>
        </authorList>
    </citation>
    <scope>NUCLEOTIDE SEQUENCE</scope>
    <source>
        <strain evidence="2">Vl32</strain>
    </source>
</reference>
<evidence type="ECO:0000313" key="2">
    <source>
        <dbReference type="EMBL" id="KAG7108595.1"/>
    </source>
</evidence>
<evidence type="ECO:0000313" key="3">
    <source>
        <dbReference type="Proteomes" id="UP000689129"/>
    </source>
</evidence>
<dbReference type="Proteomes" id="UP000689129">
    <property type="component" value="Unassembled WGS sequence"/>
</dbReference>
<protein>
    <submittedName>
        <fullName evidence="2">26S proteasome regulatory subunit 6A like protein</fullName>
    </submittedName>
</protein>
<feature type="region of interest" description="Disordered" evidence="1">
    <location>
        <begin position="82"/>
        <end position="107"/>
    </location>
</feature>
<feature type="region of interest" description="Disordered" evidence="1">
    <location>
        <begin position="1"/>
        <end position="58"/>
    </location>
</feature>
<comment type="caution">
    <text evidence="2">The sequence shown here is derived from an EMBL/GenBank/DDBJ whole genome shotgun (WGS) entry which is preliminary data.</text>
</comment>
<accession>A0A8I2Z392</accession>
<dbReference type="OrthoDB" id="9443236at2759"/>
<sequence>MSSLEDLGDVNRRDQDDKKKDDGDKDKDRQATVADANDDAEMEDAEDEEDVLDDEILGLSTQDIQTRKRLLENDSRIMRSEVQHLTHEKATMGEKIKENNDKIANNR</sequence>
<keyword evidence="2" id="KW-0647">Proteasome</keyword>